<proteinExistence type="predicted"/>
<organism evidence="1 2">
    <name type="scientific">Cyanobium gracile UHCC 0281</name>
    <dbReference type="NCBI Taxonomy" id="3110309"/>
    <lineage>
        <taxon>Bacteria</taxon>
        <taxon>Bacillati</taxon>
        <taxon>Cyanobacteriota</taxon>
        <taxon>Cyanophyceae</taxon>
        <taxon>Synechococcales</taxon>
        <taxon>Prochlorococcaceae</taxon>
        <taxon>Cyanobium</taxon>
    </lineage>
</organism>
<protein>
    <submittedName>
        <fullName evidence="1">Glycosyl hydrolase family 57</fullName>
    </submittedName>
</protein>
<evidence type="ECO:0000313" key="1">
    <source>
        <dbReference type="EMBL" id="MEA5442142.1"/>
    </source>
</evidence>
<dbReference type="RefSeq" id="WP_323356225.1">
    <property type="nucleotide sequence ID" value="NZ_JAYGHY010000013.1"/>
</dbReference>
<accession>A0ABU5SUV3</accession>
<dbReference type="GO" id="GO:0016787">
    <property type="term" value="F:hydrolase activity"/>
    <property type="evidence" value="ECO:0007669"/>
    <property type="project" value="UniProtKB-KW"/>
</dbReference>
<evidence type="ECO:0000313" key="2">
    <source>
        <dbReference type="Proteomes" id="UP001302329"/>
    </source>
</evidence>
<reference evidence="1 2" key="1">
    <citation type="submission" date="2023-12" db="EMBL/GenBank/DDBJ databases">
        <title>Baltic Sea Cyanobacteria.</title>
        <authorList>
            <person name="Delbaje E."/>
            <person name="Fewer D.P."/>
            <person name="Shishido T.K."/>
        </authorList>
    </citation>
    <scope>NUCLEOTIDE SEQUENCE [LARGE SCALE GENOMIC DNA]</scope>
    <source>
        <strain evidence="1 2">UHCC 0281</strain>
    </source>
</reference>
<dbReference type="InterPro" id="IPR052046">
    <property type="entry name" value="GH57_Enzymes"/>
</dbReference>
<keyword evidence="2" id="KW-1185">Reference proteome</keyword>
<dbReference type="InterPro" id="IPR011330">
    <property type="entry name" value="Glyco_hydro/deAcase_b/a-brl"/>
</dbReference>
<name>A0ABU5SUV3_9CYAN</name>
<sequence length="508" mass="55343">MTDPALPPIAGSEAEILALVQQPGPVFLPRTNLRLEEIRSGFACALHMHQPTIPAGAHGELISHLQYMFEHQGEGDNHNAEPFAQCYRRLADLLPQLVGEGCNPRIMLDYSGNLLWGLEQMGRRDVLDALKQLACDPVLQPHVEWLGTFWSHAVAPSTPIPDLKLQILAWQHQFAALFGREALARVKGFSPPEMHLPNHPDTLFEFVKALKECGYRWLLVQEHSVENLDGSGLPQEQKYIPNQLVARNSSGEAMSITVLIKTQGSDTKLVGQMQPCYEALGLGRQVLGASTVPSLVSQIADGENGGVMMNEFPSAFLQAHHTIATKGSGPATVAINGTEYLELLEAAGVTSADFPKIQAVQQHKLWQQLGGAPTSEAIPEATLEATAAAIAQLQASDPSFSMAGASWTNNLSWVEGYANVLEPMNQLSARFHQLFDPLVAQDPGVTQSQPYQQALLHLLLLETSCFRYWGQGTWTDYASEIHRRGDAAIAAAALMKESSIGGRKFQAG</sequence>
<dbReference type="Gene3D" id="3.20.110.20">
    <property type="match status" value="1"/>
</dbReference>
<dbReference type="PANTHER" id="PTHR36306:SF5">
    <property type="entry name" value="SLR1535 PROTEIN"/>
    <property type="match status" value="1"/>
</dbReference>
<gene>
    <name evidence="1" type="ORF">VB739_06220</name>
</gene>
<dbReference type="EMBL" id="JAYGHY010000013">
    <property type="protein sequence ID" value="MEA5442142.1"/>
    <property type="molecule type" value="Genomic_DNA"/>
</dbReference>
<dbReference type="SUPFAM" id="SSF88713">
    <property type="entry name" value="Glycoside hydrolase/deacetylase"/>
    <property type="match status" value="1"/>
</dbReference>
<keyword evidence="1" id="KW-0378">Hydrolase</keyword>
<dbReference type="Proteomes" id="UP001302329">
    <property type="component" value="Unassembled WGS sequence"/>
</dbReference>
<dbReference type="PANTHER" id="PTHR36306">
    <property type="entry name" value="ALPHA-AMYLASE-RELATED-RELATED"/>
    <property type="match status" value="1"/>
</dbReference>
<comment type="caution">
    <text evidence="1">The sequence shown here is derived from an EMBL/GenBank/DDBJ whole genome shotgun (WGS) entry which is preliminary data.</text>
</comment>